<comment type="caution">
    <text evidence="1">The sequence shown here is derived from an EMBL/GenBank/DDBJ whole genome shotgun (WGS) entry which is preliminary data.</text>
</comment>
<gene>
    <name evidence="1" type="ORF">DWZ29_10920</name>
</gene>
<dbReference type="RefSeq" id="WP_118486249.1">
    <property type="nucleotide sequence ID" value="NZ_QRQO01000031.1"/>
</dbReference>
<dbReference type="Proteomes" id="UP000283700">
    <property type="component" value="Unassembled WGS sequence"/>
</dbReference>
<reference evidence="1 2" key="1">
    <citation type="submission" date="2018-08" db="EMBL/GenBank/DDBJ databases">
        <title>A genome reference for cultivated species of the human gut microbiota.</title>
        <authorList>
            <person name="Zou Y."/>
            <person name="Xue W."/>
            <person name="Luo G."/>
        </authorList>
    </citation>
    <scope>NUCLEOTIDE SEQUENCE [LARGE SCALE GENOMIC DNA]</scope>
    <source>
        <strain evidence="1 2">AF31-17AC</strain>
    </source>
</reference>
<evidence type="ECO:0000313" key="1">
    <source>
        <dbReference type="EMBL" id="RHN11855.1"/>
    </source>
</evidence>
<name>A0A415U0Y6_9FIRM</name>
<protein>
    <submittedName>
        <fullName evidence="1">Uncharacterized protein</fullName>
    </submittedName>
</protein>
<accession>A0A415U0Y6</accession>
<dbReference type="AlphaFoldDB" id="A0A415U0Y6"/>
<dbReference type="EMBL" id="QRQO01000031">
    <property type="protein sequence ID" value="RHN11855.1"/>
    <property type="molecule type" value="Genomic_DNA"/>
</dbReference>
<evidence type="ECO:0000313" key="2">
    <source>
        <dbReference type="Proteomes" id="UP000283700"/>
    </source>
</evidence>
<proteinExistence type="predicted"/>
<sequence length="96" mass="11610">MRPYRTKKYMDNLAGNKFISSCDDLAIYTGLKVRKILRELTEKEYDRELVDESDKNIDRKYRYEINCMYEIELENGEIINVYEDEINPDYKGDYTE</sequence>
<organism evidence="1 2">
    <name type="scientific">Anaerobutyricum hallii</name>
    <dbReference type="NCBI Taxonomy" id="39488"/>
    <lineage>
        <taxon>Bacteria</taxon>
        <taxon>Bacillati</taxon>
        <taxon>Bacillota</taxon>
        <taxon>Clostridia</taxon>
        <taxon>Lachnospirales</taxon>
        <taxon>Lachnospiraceae</taxon>
        <taxon>Anaerobutyricum</taxon>
    </lineage>
</organism>